<dbReference type="EMBL" id="BLXT01007896">
    <property type="protein sequence ID" value="GFO43689.1"/>
    <property type="molecule type" value="Genomic_DNA"/>
</dbReference>
<proteinExistence type="predicted"/>
<evidence type="ECO:0000313" key="1">
    <source>
        <dbReference type="EMBL" id="GFO43689.1"/>
    </source>
</evidence>
<sequence length="122" mass="13673">MGLWLTRGLKSVGIVCVVKVLTGLVLDSHVMSRNYHICAKTGQNKRKESPEAYALWLESHNKSGKRSKMFTGKSGMMEVEAAVGLWYRSVDKFRLKDTTFVGVCLRDTAIWSFHTNCDGGML</sequence>
<dbReference type="AlphaFoldDB" id="A0AAV4DHP0"/>
<dbReference type="Proteomes" id="UP000735302">
    <property type="component" value="Unassembled WGS sequence"/>
</dbReference>
<reference evidence="1 2" key="1">
    <citation type="journal article" date="2021" name="Elife">
        <title>Chloroplast acquisition without the gene transfer in kleptoplastic sea slugs, Plakobranchus ocellatus.</title>
        <authorList>
            <person name="Maeda T."/>
            <person name="Takahashi S."/>
            <person name="Yoshida T."/>
            <person name="Shimamura S."/>
            <person name="Takaki Y."/>
            <person name="Nagai Y."/>
            <person name="Toyoda A."/>
            <person name="Suzuki Y."/>
            <person name="Arimoto A."/>
            <person name="Ishii H."/>
            <person name="Satoh N."/>
            <person name="Nishiyama T."/>
            <person name="Hasebe M."/>
            <person name="Maruyama T."/>
            <person name="Minagawa J."/>
            <person name="Obokata J."/>
            <person name="Shigenobu S."/>
        </authorList>
    </citation>
    <scope>NUCLEOTIDE SEQUENCE [LARGE SCALE GENOMIC DNA]</scope>
</reference>
<name>A0AAV4DHP0_9GAST</name>
<gene>
    <name evidence="1" type="ORF">PoB_007019400</name>
</gene>
<protein>
    <submittedName>
        <fullName evidence="1">Cathepsin d</fullName>
    </submittedName>
</protein>
<keyword evidence="2" id="KW-1185">Reference proteome</keyword>
<accession>A0AAV4DHP0</accession>
<organism evidence="1 2">
    <name type="scientific">Plakobranchus ocellatus</name>
    <dbReference type="NCBI Taxonomy" id="259542"/>
    <lineage>
        <taxon>Eukaryota</taxon>
        <taxon>Metazoa</taxon>
        <taxon>Spiralia</taxon>
        <taxon>Lophotrochozoa</taxon>
        <taxon>Mollusca</taxon>
        <taxon>Gastropoda</taxon>
        <taxon>Heterobranchia</taxon>
        <taxon>Euthyneura</taxon>
        <taxon>Panpulmonata</taxon>
        <taxon>Sacoglossa</taxon>
        <taxon>Placobranchoidea</taxon>
        <taxon>Plakobranchidae</taxon>
        <taxon>Plakobranchus</taxon>
    </lineage>
</organism>
<comment type="caution">
    <text evidence="1">The sequence shown here is derived from an EMBL/GenBank/DDBJ whole genome shotgun (WGS) entry which is preliminary data.</text>
</comment>
<evidence type="ECO:0000313" key="2">
    <source>
        <dbReference type="Proteomes" id="UP000735302"/>
    </source>
</evidence>